<feature type="transmembrane region" description="Helical" evidence="1">
    <location>
        <begin position="75"/>
        <end position="93"/>
    </location>
</feature>
<dbReference type="Proteomes" id="UP000094342">
    <property type="component" value="Unassembled WGS sequence"/>
</dbReference>
<protein>
    <submittedName>
        <fullName evidence="2">Uncharacterized protein</fullName>
    </submittedName>
</protein>
<keyword evidence="1" id="KW-0472">Membrane</keyword>
<dbReference type="EMBL" id="LYBW01000064">
    <property type="protein sequence ID" value="ODR88612.1"/>
    <property type="molecule type" value="Genomic_DNA"/>
</dbReference>
<feature type="transmembrane region" description="Helical" evidence="1">
    <location>
        <begin position="28"/>
        <end position="45"/>
    </location>
</feature>
<evidence type="ECO:0000313" key="2">
    <source>
        <dbReference type="EMBL" id="ODR88612.1"/>
    </source>
</evidence>
<feature type="transmembrane region" description="Helical" evidence="1">
    <location>
        <begin position="50"/>
        <end position="69"/>
    </location>
</feature>
<gene>
    <name evidence="2" type="ORF">A8M32_24360</name>
</gene>
<accession>A0A1E3V4Q2</accession>
<evidence type="ECO:0000313" key="3">
    <source>
        <dbReference type="Proteomes" id="UP000094342"/>
    </source>
</evidence>
<evidence type="ECO:0000256" key="1">
    <source>
        <dbReference type="SAM" id="Phobius"/>
    </source>
</evidence>
<keyword evidence="1" id="KW-0812">Transmembrane</keyword>
<organism evidence="2 3">
    <name type="scientific">Sinorhizobium alkalisoli</name>
    <dbReference type="NCBI Taxonomy" id="1752398"/>
    <lineage>
        <taxon>Bacteria</taxon>
        <taxon>Pseudomonadati</taxon>
        <taxon>Pseudomonadota</taxon>
        <taxon>Alphaproteobacteria</taxon>
        <taxon>Hyphomicrobiales</taxon>
        <taxon>Rhizobiaceae</taxon>
        <taxon>Sinorhizobium/Ensifer group</taxon>
        <taxon>Sinorhizobium</taxon>
    </lineage>
</organism>
<name>A0A1E3V4Q2_9HYPH</name>
<keyword evidence="3" id="KW-1185">Reference proteome</keyword>
<dbReference type="STRING" id="1752398.A8M32_24360"/>
<proteinExistence type="predicted"/>
<reference evidence="3" key="1">
    <citation type="submission" date="2016-05" db="EMBL/GenBank/DDBJ databases">
        <authorList>
            <person name="Li Y."/>
        </authorList>
    </citation>
    <scope>NUCLEOTIDE SEQUENCE [LARGE SCALE GENOMIC DNA]</scope>
    <source>
        <strain evidence="3">YIC4027</strain>
    </source>
</reference>
<comment type="caution">
    <text evidence="2">The sequence shown here is derived from an EMBL/GenBank/DDBJ whole genome shotgun (WGS) entry which is preliminary data.</text>
</comment>
<sequence length="108" mass="11643">MTAFTPFWALAAVFSIAGDTYGLIGYKGPIYMALAWTFSLLLFLYPRRTWVLLALAGATVALYALRLPVASNNKTITAVMEGAILLSAAVLYLRAGRGPIDRAARSKS</sequence>
<keyword evidence="1" id="KW-1133">Transmembrane helix</keyword>
<dbReference type="AlphaFoldDB" id="A0A1E3V4Q2"/>